<feature type="region of interest" description="Disordered" evidence="1">
    <location>
        <begin position="463"/>
        <end position="483"/>
    </location>
</feature>
<dbReference type="AlphaFoldDB" id="A0A383VPP7"/>
<evidence type="ECO:0000313" key="4">
    <source>
        <dbReference type="Proteomes" id="UP000256970"/>
    </source>
</evidence>
<accession>A0A383VPP7</accession>
<evidence type="ECO:0000256" key="1">
    <source>
        <dbReference type="SAM" id="MobiDB-lite"/>
    </source>
</evidence>
<name>A0A383VPP7_TETOB</name>
<feature type="chain" id="PRO_5017012997" evidence="2">
    <location>
        <begin position="23"/>
        <end position="636"/>
    </location>
</feature>
<feature type="signal peptide" evidence="2">
    <location>
        <begin position="1"/>
        <end position="22"/>
    </location>
</feature>
<keyword evidence="2" id="KW-0732">Signal</keyword>
<dbReference type="Proteomes" id="UP000256970">
    <property type="component" value="Unassembled WGS sequence"/>
</dbReference>
<evidence type="ECO:0000256" key="2">
    <source>
        <dbReference type="SAM" id="SignalP"/>
    </source>
</evidence>
<reference evidence="3 4" key="1">
    <citation type="submission" date="2016-10" db="EMBL/GenBank/DDBJ databases">
        <authorList>
            <person name="Cai Z."/>
        </authorList>
    </citation>
    <scope>NUCLEOTIDE SEQUENCE [LARGE SCALE GENOMIC DNA]</scope>
</reference>
<proteinExistence type="predicted"/>
<evidence type="ECO:0000313" key="3">
    <source>
        <dbReference type="EMBL" id="SZX66863.1"/>
    </source>
</evidence>
<gene>
    <name evidence="3" type="ORF">BQ4739_LOCUS7297</name>
</gene>
<protein>
    <submittedName>
        <fullName evidence="3">Uncharacterized protein</fullName>
    </submittedName>
</protein>
<sequence length="636" mass="63646">MPGTGLLVAILAVLLGAATVAAEDCAVRYSNAGRKPLLFGGVLDRCIAGCAPRTSQWAQICAFKRESDPKMVCTVSAANRSLALVGTLGGGEALQLSPCDLVRYLRGRTLWLIGDSHARFFYRALQCFLLDFWNQQECQATLDSQAEAQLADMPAAPGGAYCFHLMGAASGRVCMVHVVLGSSLVENPQVAEGGVLPLLQQTFAQPQDIFYINFGIWHKNMERYESTYLPALEALARFYKATKARFPHVMFGETPAQHQRDGSGQQCAAAAGFMYDTASGLLLTTPAVNAALRATAVAAKSSTTAAAASVAAAASAAAARTAASATISPIVSESSGSANTPIKAAVNAAPAAAAVRKERGAVTSAIIQGNLPPAAAASTPATAAATTPATTAATTPGSAAASTPAAAAASTPAAAAASMPAATAASTPAATAASTPAAAAAPRPLGSAAAAALASISAAPASTATARPAGGSTGSSTAGAAGSAAGSSAAKPAGIYPGSAAGSSTANAAASGATSGAASSAPPTAAAMAAEQAASSYQQAWDLGIVVNKLANEVLPRAGIPVLPFFNITVPLHDSHASIPLFSGKLDCMHYCHPGAPQMWVWFLYDFLRSPQGVQPLPAQGSANYSLPCRVMKSAA</sequence>
<dbReference type="EMBL" id="FNXT01000763">
    <property type="protein sequence ID" value="SZX66863.1"/>
    <property type="molecule type" value="Genomic_DNA"/>
</dbReference>
<organism evidence="3 4">
    <name type="scientific">Tetradesmus obliquus</name>
    <name type="common">Green alga</name>
    <name type="synonym">Acutodesmus obliquus</name>
    <dbReference type="NCBI Taxonomy" id="3088"/>
    <lineage>
        <taxon>Eukaryota</taxon>
        <taxon>Viridiplantae</taxon>
        <taxon>Chlorophyta</taxon>
        <taxon>core chlorophytes</taxon>
        <taxon>Chlorophyceae</taxon>
        <taxon>CS clade</taxon>
        <taxon>Sphaeropleales</taxon>
        <taxon>Scenedesmaceae</taxon>
        <taxon>Tetradesmus</taxon>
    </lineage>
</organism>
<keyword evidence="4" id="KW-1185">Reference proteome</keyword>